<dbReference type="InterPro" id="IPR029063">
    <property type="entry name" value="SAM-dependent_MTases_sf"/>
</dbReference>
<gene>
    <name evidence="12" type="ORF">GAYE_SCF05G2653</name>
</gene>
<proteinExistence type="inferred from homology"/>
<dbReference type="InterPro" id="IPR002877">
    <property type="entry name" value="RNA_MeTrfase_FtsJ_dom"/>
</dbReference>
<keyword evidence="4" id="KW-0489">Methyltransferase</keyword>
<feature type="region of interest" description="Disordered" evidence="8">
    <location>
        <begin position="528"/>
        <end position="555"/>
    </location>
</feature>
<feature type="compositionally biased region" description="Basic and acidic residues" evidence="8">
    <location>
        <begin position="528"/>
        <end position="538"/>
    </location>
</feature>
<keyword evidence="6" id="KW-0949">S-adenosyl-L-methionine</keyword>
<dbReference type="HAMAP" id="MF_01547">
    <property type="entry name" value="RNA_methyltr_E"/>
    <property type="match status" value="1"/>
</dbReference>
<feature type="compositionally biased region" description="Acidic residues" evidence="8">
    <location>
        <begin position="546"/>
        <end position="555"/>
    </location>
</feature>
<feature type="domain" description="Ribosomal RNA methyltransferase SPB1-like C-terminal" evidence="10">
    <location>
        <begin position="535"/>
        <end position="733"/>
    </location>
</feature>
<dbReference type="GO" id="GO:0016435">
    <property type="term" value="F:rRNA (guanine) methyltransferase activity"/>
    <property type="evidence" value="ECO:0007669"/>
    <property type="project" value="TreeGrafter"/>
</dbReference>
<keyword evidence="5" id="KW-0808">Transferase</keyword>
<dbReference type="GO" id="GO:0000463">
    <property type="term" value="P:maturation of LSU-rRNA from tricistronic rRNA transcript (SSU-rRNA, 5.8S rRNA, LSU-rRNA)"/>
    <property type="evidence" value="ECO:0007669"/>
    <property type="project" value="TreeGrafter"/>
</dbReference>
<feature type="compositionally biased region" description="Basic residues" evidence="8">
    <location>
        <begin position="681"/>
        <end position="691"/>
    </location>
</feature>
<feature type="domain" description="DUF3381" evidence="11">
    <location>
        <begin position="232"/>
        <end position="378"/>
    </location>
</feature>
<sequence>MKSKVGKRRLDKYYHLAKEQGYRSRAAFKLIQLNRKYDLLGSARAVVDLCAAPGGWLQVVRKETPIACVCVGVDIVPIRPIQGTTCITHDITKESCIGAIRKALAGVRPDVILCDGSPSMGTAWLQDAYTQAELTLAALRLAVSLLSPNGCFVAKVFRSSEYTCLLRVMNQLFGKVFATKPQASRAESAEIYVICTKFKDNKKIDPKLLDPRTVFKEQSIEPTSSRNRLVLPHQQKRNRLGYDDENGTNLLRKCSVLEFIKSSQPVQILNDTHVLEFDEQSQDIKSLAVTSADIVENCKDLQVLGPKDQRRLLQWRKAVLKELQKQVETTTTSPSKEEDISMDGEESVLSSEDETAKEERDSLRRKKKALLKWNKRQKRMLETGEIHSSNLADSLTEDSLFSLPKNATRSLENLAEEDLKVRDSEPRVEEIQSSDDKKKKNISYSEEEVDYLESLNEEIENWYQHRQEVKNASSTVESTNEKKTEGILATPTTTSETSAKELMNRWYSHPLFEEKLTTENELKAFDTKKNLQGKHVDDENISSDSESSEDDDSIDLDEKAKALALARGMIRKKTRQEWMDDAWNRNIFDDESAPKWFLEEEKKFRRPSLIVPKEKVEEIKAALVGRYTQYMNKKEQEALWRKKRKESRKLRRLDAEIERIQSQTELSKEEKDKSIQNLLKKMPKKKNKRRVAYAVVRPGGGKKIVGKDRKVPKGAKIKYVDRRMKKDNRKKQKK</sequence>
<dbReference type="EMBL" id="JANCYU010000025">
    <property type="protein sequence ID" value="KAK4524750.1"/>
    <property type="molecule type" value="Genomic_DNA"/>
</dbReference>
<evidence type="ECO:0000256" key="4">
    <source>
        <dbReference type="ARBA" id="ARBA00022603"/>
    </source>
</evidence>
<dbReference type="GO" id="GO:0005730">
    <property type="term" value="C:nucleolus"/>
    <property type="evidence" value="ECO:0007669"/>
    <property type="project" value="UniProtKB-SubCell"/>
</dbReference>
<feature type="compositionally biased region" description="Acidic residues" evidence="8">
    <location>
        <begin position="340"/>
        <end position="356"/>
    </location>
</feature>
<evidence type="ECO:0000256" key="8">
    <source>
        <dbReference type="SAM" id="MobiDB-lite"/>
    </source>
</evidence>
<evidence type="ECO:0000259" key="11">
    <source>
        <dbReference type="Pfam" id="PF11861"/>
    </source>
</evidence>
<keyword evidence="2" id="KW-0690">Ribosome biogenesis</keyword>
<dbReference type="Pfam" id="PF11861">
    <property type="entry name" value="DUF3381"/>
    <property type="match status" value="1"/>
</dbReference>
<dbReference type="InterPro" id="IPR024576">
    <property type="entry name" value="rRNA_MeTfrase_Spb1_DUF3381"/>
</dbReference>
<feature type="compositionally biased region" description="Basic and acidic residues" evidence="8">
    <location>
        <begin position="421"/>
        <end position="438"/>
    </location>
</feature>
<feature type="region of interest" description="Disordered" evidence="8">
    <location>
        <begin position="664"/>
        <end position="734"/>
    </location>
</feature>
<dbReference type="AlphaFoldDB" id="A0AAV9IBG4"/>
<reference evidence="12 13" key="1">
    <citation type="submission" date="2022-07" db="EMBL/GenBank/DDBJ databases">
        <title>Genome-wide signatures of adaptation to extreme environments.</title>
        <authorList>
            <person name="Cho C.H."/>
            <person name="Yoon H.S."/>
        </authorList>
    </citation>
    <scope>NUCLEOTIDE SEQUENCE [LARGE SCALE GENOMIC DNA]</scope>
    <source>
        <strain evidence="12 13">108.79 E11</strain>
    </source>
</reference>
<evidence type="ECO:0008006" key="14">
    <source>
        <dbReference type="Google" id="ProtNLM"/>
    </source>
</evidence>
<dbReference type="Pfam" id="PF01728">
    <property type="entry name" value="FtsJ"/>
    <property type="match status" value="1"/>
</dbReference>
<dbReference type="GO" id="GO:0008650">
    <property type="term" value="F:rRNA (uridine-2'-O-)-methyltransferase activity"/>
    <property type="evidence" value="ECO:0007669"/>
    <property type="project" value="TreeGrafter"/>
</dbReference>
<evidence type="ECO:0000313" key="12">
    <source>
        <dbReference type="EMBL" id="KAK4524750.1"/>
    </source>
</evidence>
<dbReference type="GO" id="GO:0000466">
    <property type="term" value="P:maturation of 5.8S rRNA from tricistronic rRNA transcript (SSU-rRNA, 5.8S rRNA, LSU-rRNA)"/>
    <property type="evidence" value="ECO:0007669"/>
    <property type="project" value="TreeGrafter"/>
</dbReference>
<name>A0AAV9IBG4_9RHOD</name>
<evidence type="ECO:0000256" key="7">
    <source>
        <dbReference type="ARBA" id="ARBA00023242"/>
    </source>
</evidence>
<evidence type="ECO:0000259" key="9">
    <source>
        <dbReference type="Pfam" id="PF01728"/>
    </source>
</evidence>
<dbReference type="Proteomes" id="UP001300502">
    <property type="component" value="Unassembled WGS sequence"/>
</dbReference>
<accession>A0AAV9IBG4</accession>
<dbReference type="GO" id="GO:0030687">
    <property type="term" value="C:preribosome, large subunit precursor"/>
    <property type="evidence" value="ECO:0007669"/>
    <property type="project" value="TreeGrafter"/>
</dbReference>
<evidence type="ECO:0000256" key="1">
    <source>
        <dbReference type="ARBA" id="ARBA00004604"/>
    </source>
</evidence>
<dbReference type="PANTHER" id="PTHR10920:SF13">
    <property type="entry name" value="PRE-RRNA 2'-O-RIBOSE RNA METHYLTRANSFERASE FTSJ3"/>
    <property type="match status" value="1"/>
</dbReference>
<evidence type="ECO:0000256" key="3">
    <source>
        <dbReference type="ARBA" id="ARBA00022552"/>
    </source>
</evidence>
<keyword evidence="7" id="KW-0539">Nucleus</keyword>
<organism evidence="12 13">
    <name type="scientific">Galdieria yellowstonensis</name>
    <dbReference type="NCBI Taxonomy" id="3028027"/>
    <lineage>
        <taxon>Eukaryota</taxon>
        <taxon>Rhodophyta</taxon>
        <taxon>Bangiophyceae</taxon>
        <taxon>Galdieriales</taxon>
        <taxon>Galdieriaceae</taxon>
        <taxon>Galdieria</taxon>
    </lineage>
</organism>
<dbReference type="InterPro" id="IPR050082">
    <property type="entry name" value="RNA_methyltr_RlmE"/>
</dbReference>
<dbReference type="InterPro" id="IPR015507">
    <property type="entry name" value="rRNA-MeTfrase_E"/>
</dbReference>
<dbReference type="InterPro" id="IPR012920">
    <property type="entry name" value="rRNA_MeTfrase_SPB1-like_C"/>
</dbReference>
<evidence type="ECO:0000256" key="6">
    <source>
        <dbReference type="ARBA" id="ARBA00022691"/>
    </source>
</evidence>
<dbReference type="Pfam" id="PF07780">
    <property type="entry name" value="Spb1_C"/>
    <property type="match status" value="1"/>
</dbReference>
<feature type="region of interest" description="Disordered" evidence="8">
    <location>
        <begin position="421"/>
        <end position="441"/>
    </location>
</feature>
<evidence type="ECO:0000256" key="5">
    <source>
        <dbReference type="ARBA" id="ARBA00022679"/>
    </source>
</evidence>
<comment type="caution">
    <text evidence="12">The sequence shown here is derived from an EMBL/GenBank/DDBJ whole genome shotgun (WGS) entry which is preliminary data.</text>
</comment>
<evidence type="ECO:0000313" key="13">
    <source>
        <dbReference type="Proteomes" id="UP001300502"/>
    </source>
</evidence>
<evidence type="ECO:0000256" key="2">
    <source>
        <dbReference type="ARBA" id="ARBA00022517"/>
    </source>
</evidence>
<keyword evidence="3" id="KW-0698">rRNA processing</keyword>
<feature type="domain" description="Ribosomal RNA methyltransferase FtsJ" evidence="9">
    <location>
        <begin position="22"/>
        <end position="198"/>
    </location>
</feature>
<evidence type="ECO:0000259" key="10">
    <source>
        <dbReference type="Pfam" id="PF07780"/>
    </source>
</evidence>
<feature type="region of interest" description="Disordered" evidence="8">
    <location>
        <begin position="326"/>
        <end position="361"/>
    </location>
</feature>
<dbReference type="FunFam" id="3.40.50.150:FF:000004">
    <property type="entry name" value="AdoMet-dependent rRNA methyltransferase SPB1"/>
    <property type="match status" value="1"/>
</dbReference>
<dbReference type="SUPFAM" id="SSF53335">
    <property type="entry name" value="S-adenosyl-L-methionine-dependent methyltransferases"/>
    <property type="match status" value="1"/>
</dbReference>
<protein>
    <recommendedName>
        <fullName evidence="14">rRNA methyltransferase</fullName>
    </recommendedName>
</protein>
<comment type="subcellular location">
    <subcellularLocation>
        <location evidence="1">Nucleus</location>
        <location evidence="1">Nucleolus</location>
    </subcellularLocation>
</comment>
<keyword evidence="13" id="KW-1185">Reference proteome</keyword>
<dbReference type="PANTHER" id="PTHR10920">
    <property type="entry name" value="RIBOSOMAL RNA METHYLTRANSFERASE"/>
    <property type="match status" value="1"/>
</dbReference>
<feature type="compositionally biased region" description="Basic residues" evidence="8">
    <location>
        <begin position="725"/>
        <end position="734"/>
    </location>
</feature>
<dbReference type="Gene3D" id="3.40.50.150">
    <property type="entry name" value="Vaccinia Virus protein VP39"/>
    <property type="match status" value="1"/>
</dbReference>